<organism evidence="2 3">
    <name type="scientific">Actinomadura monticuli</name>
    <dbReference type="NCBI Taxonomy" id="3097367"/>
    <lineage>
        <taxon>Bacteria</taxon>
        <taxon>Bacillati</taxon>
        <taxon>Actinomycetota</taxon>
        <taxon>Actinomycetes</taxon>
        <taxon>Streptosporangiales</taxon>
        <taxon>Thermomonosporaceae</taxon>
        <taxon>Actinomadura</taxon>
    </lineage>
</organism>
<dbReference type="EMBL" id="JAXCEI010000006">
    <property type="protein sequence ID" value="MFA1540368.1"/>
    <property type="molecule type" value="Genomic_DNA"/>
</dbReference>
<reference evidence="2 3" key="1">
    <citation type="submission" date="2023-11" db="EMBL/GenBank/DDBJ databases">
        <title>Actinomadura monticuli sp. nov., isolated from volcanic ash.</title>
        <authorList>
            <person name="Lee S.D."/>
            <person name="Yang H."/>
            <person name="Kim I.S."/>
        </authorList>
    </citation>
    <scope>NUCLEOTIDE SEQUENCE [LARGE SCALE GENOMIC DNA]</scope>
    <source>
        <strain evidence="2 3">DLS-62</strain>
    </source>
</reference>
<accession>A0ABV4QBB3</accession>
<dbReference type="Proteomes" id="UP001569963">
    <property type="component" value="Unassembled WGS sequence"/>
</dbReference>
<protein>
    <recommendedName>
        <fullName evidence="4">DUF5709 domain-containing protein</fullName>
    </recommendedName>
</protein>
<feature type="compositionally biased region" description="Basic and acidic residues" evidence="1">
    <location>
        <begin position="71"/>
        <end position="86"/>
    </location>
</feature>
<feature type="region of interest" description="Disordered" evidence="1">
    <location>
        <begin position="1"/>
        <end position="100"/>
    </location>
</feature>
<dbReference type="RefSeq" id="WP_371950273.1">
    <property type="nucleotide sequence ID" value="NZ_JAXCEI010000006.1"/>
</dbReference>
<gene>
    <name evidence="2" type="ORF">SM611_15680</name>
</gene>
<evidence type="ECO:0000313" key="2">
    <source>
        <dbReference type="EMBL" id="MFA1540368.1"/>
    </source>
</evidence>
<sequence>MTDQNRFRGQDPDNEYGQDEYPTQDETSSSMGAYDDWPTQRDQDGRSPASDYAPEPGGTHGQDDLMSDMGDGMRSRRPGEGRRSSQQEDEFGDEETGGNR</sequence>
<comment type="caution">
    <text evidence="2">The sequence shown here is derived from an EMBL/GenBank/DDBJ whole genome shotgun (WGS) entry which is preliminary data.</text>
</comment>
<name>A0ABV4QBB3_9ACTN</name>
<feature type="compositionally biased region" description="Acidic residues" evidence="1">
    <location>
        <begin position="87"/>
        <end position="100"/>
    </location>
</feature>
<feature type="compositionally biased region" description="Basic and acidic residues" evidence="1">
    <location>
        <begin position="1"/>
        <end position="11"/>
    </location>
</feature>
<evidence type="ECO:0000313" key="3">
    <source>
        <dbReference type="Proteomes" id="UP001569963"/>
    </source>
</evidence>
<proteinExistence type="predicted"/>
<evidence type="ECO:0000256" key="1">
    <source>
        <dbReference type="SAM" id="MobiDB-lite"/>
    </source>
</evidence>
<keyword evidence="3" id="KW-1185">Reference proteome</keyword>
<evidence type="ECO:0008006" key="4">
    <source>
        <dbReference type="Google" id="ProtNLM"/>
    </source>
</evidence>